<keyword evidence="9" id="KW-1185">Reference proteome</keyword>
<proteinExistence type="inferred from homology"/>
<evidence type="ECO:0000256" key="2">
    <source>
        <dbReference type="ARBA" id="ARBA00023002"/>
    </source>
</evidence>
<dbReference type="GO" id="GO:0016620">
    <property type="term" value="F:oxidoreductase activity, acting on the aldehyde or oxo group of donors, NAD or NADP as acceptor"/>
    <property type="evidence" value="ECO:0007669"/>
    <property type="project" value="InterPro"/>
</dbReference>
<evidence type="ECO:0000313" key="8">
    <source>
        <dbReference type="Proteomes" id="UP000199398"/>
    </source>
</evidence>
<dbReference type="Gene3D" id="3.40.309.10">
    <property type="entry name" value="Aldehyde Dehydrogenase, Chain A, domain 2"/>
    <property type="match status" value="1"/>
</dbReference>
<reference evidence="7 8" key="1">
    <citation type="submission" date="2016-10" db="EMBL/GenBank/DDBJ databases">
        <authorList>
            <person name="de Groot N.N."/>
        </authorList>
    </citation>
    <scope>NUCLEOTIDE SEQUENCE [LARGE SCALE GENOMIC DNA]</scope>
    <source>
        <strain evidence="7 8">CPCC 201259</strain>
    </source>
</reference>
<dbReference type="InterPro" id="IPR016163">
    <property type="entry name" value="Ald_DH_C"/>
</dbReference>
<organism evidence="7 8">
    <name type="scientific">Saccharopolyspora antimicrobica</name>
    <dbReference type="NCBI Taxonomy" id="455193"/>
    <lineage>
        <taxon>Bacteria</taxon>
        <taxon>Bacillati</taxon>
        <taxon>Actinomycetota</taxon>
        <taxon>Actinomycetes</taxon>
        <taxon>Pseudonocardiales</taxon>
        <taxon>Pseudonocardiaceae</taxon>
        <taxon>Saccharopolyspora</taxon>
    </lineage>
</organism>
<accession>A0A1I5GIB2</accession>
<dbReference type="EMBL" id="FOUP01000013">
    <property type="protein sequence ID" value="SFO35702.1"/>
    <property type="molecule type" value="Genomic_DNA"/>
</dbReference>
<evidence type="ECO:0000313" key="9">
    <source>
        <dbReference type="Proteomes" id="UP000270697"/>
    </source>
</evidence>
<dbReference type="InterPro" id="IPR029510">
    <property type="entry name" value="Ald_DH_CS_GLU"/>
</dbReference>
<dbReference type="AlphaFoldDB" id="A0A1I5GIB2"/>
<dbReference type="InterPro" id="IPR015590">
    <property type="entry name" value="Aldehyde_DH_dom"/>
</dbReference>
<evidence type="ECO:0000259" key="5">
    <source>
        <dbReference type="Pfam" id="PF00171"/>
    </source>
</evidence>
<dbReference type="FunFam" id="3.40.309.10:FF:000009">
    <property type="entry name" value="Aldehyde dehydrogenase A"/>
    <property type="match status" value="1"/>
</dbReference>
<dbReference type="InterPro" id="IPR016161">
    <property type="entry name" value="Ald_DH/histidinol_DH"/>
</dbReference>
<dbReference type="RefSeq" id="WP_093156626.1">
    <property type="nucleotide sequence ID" value="NZ_FOUP01000013.1"/>
</dbReference>
<evidence type="ECO:0000313" key="7">
    <source>
        <dbReference type="EMBL" id="SFO35702.1"/>
    </source>
</evidence>
<sequence length="521" mass="55721">MSSSTAQATATPLDAATVRRLTSGIAATGEPRTTTAPFTGTALATIPQSTDSDVRSAFARAREAQREWANIPVRERVRPFLRLVDMMLSRQSEVLDLLQHETGKARLHAFEEILDGAMSTLYYARKAPQLLRGSRRAGALPVFTRTIETPLSKGVVATITPWNYPLALTMDVVPALLAGNAVVHKPDSQTALSSLWPRALLVEAGLPQELWQVVLGEPGDIGNALIDEADYVGFTGSTAAGKAIAERAAKRLTGCSLELGGKNPMLVLDDADLAATAKTAVRACFANAGQLCVSIERIYVDAAVHDEFVELFAQQVRDLRLNSDLAFTADVGSLTSERQLTRVTEHVEAAVEAGATVAAGGKARPDLGPYFFEPTVLTGVAEDTPVCREETFGPVVSVYPFRSEDEAIELANDTPYGLNASVFSRDERRARRVAARIKAGTVNINEGYAAAYASQGASMGGMKESGLGRRHGPAGLLKYTEAQSVASQRVLGFDPAFGLSGQQHAKLFTAALRVIKALRIR</sequence>
<evidence type="ECO:0000256" key="1">
    <source>
        <dbReference type="ARBA" id="ARBA00009986"/>
    </source>
</evidence>
<evidence type="ECO:0000256" key="4">
    <source>
        <dbReference type="RuleBase" id="RU003345"/>
    </source>
</evidence>
<keyword evidence="2 4" id="KW-0560">Oxidoreductase</keyword>
<reference evidence="6 9" key="2">
    <citation type="submission" date="2018-10" db="EMBL/GenBank/DDBJ databases">
        <title>Sequencing the genomes of 1000 actinobacteria strains.</title>
        <authorList>
            <person name="Klenk H.-P."/>
        </authorList>
    </citation>
    <scope>NUCLEOTIDE SEQUENCE [LARGE SCALE GENOMIC DNA]</scope>
    <source>
        <strain evidence="6 9">DSM 45119</strain>
    </source>
</reference>
<dbReference type="InterPro" id="IPR016162">
    <property type="entry name" value="Ald_DH_N"/>
</dbReference>
<feature type="domain" description="Aldehyde dehydrogenase" evidence="5">
    <location>
        <begin position="32"/>
        <end position="485"/>
    </location>
</feature>
<evidence type="ECO:0000313" key="6">
    <source>
        <dbReference type="EMBL" id="RKT87529.1"/>
    </source>
</evidence>
<dbReference type="Proteomes" id="UP000270697">
    <property type="component" value="Unassembled WGS sequence"/>
</dbReference>
<dbReference type="PANTHER" id="PTHR11699">
    <property type="entry name" value="ALDEHYDE DEHYDROGENASE-RELATED"/>
    <property type="match status" value="1"/>
</dbReference>
<dbReference type="PROSITE" id="PS00687">
    <property type="entry name" value="ALDEHYDE_DEHYDR_GLU"/>
    <property type="match status" value="1"/>
</dbReference>
<gene>
    <name evidence="6" type="ORF">ATL45_5948</name>
    <name evidence="7" type="ORF">SAMN05421805_1135</name>
</gene>
<comment type="similarity">
    <text evidence="1 4">Belongs to the aldehyde dehydrogenase family.</text>
</comment>
<dbReference type="Gene3D" id="3.40.605.10">
    <property type="entry name" value="Aldehyde Dehydrogenase, Chain A, domain 1"/>
    <property type="match status" value="1"/>
</dbReference>
<dbReference type="Proteomes" id="UP000199398">
    <property type="component" value="Unassembled WGS sequence"/>
</dbReference>
<dbReference type="SUPFAM" id="SSF53720">
    <property type="entry name" value="ALDH-like"/>
    <property type="match status" value="1"/>
</dbReference>
<dbReference type="NCBIfam" id="NF006916">
    <property type="entry name" value="PRK09407.1"/>
    <property type="match status" value="1"/>
</dbReference>
<dbReference type="EMBL" id="RBXX01000002">
    <property type="protein sequence ID" value="RKT87529.1"/>
    <property type="molecule type" value="Genomic_DNA"/>
</dbReference>
<name>A0A1I5GIB2_9PSEU</name>
<dbReference type="OrthoDB" id="6882680at2"/>
<dbReference type="STRING" id="455193.SAMN05421805_1135"/>
<dbReference type="Pfam" id="PF00171">
    <property type="entry name" value="Aldedh"/>
    <property type="match status" value="1"/>
</dbReference>
<evidence type="ECO:0000256" key="3">
    <source>
        <dbReference type="PROSITE-ProRule" id="PRU10007"/>
    </source>
</evidence>
<feature type="active site" evidence="3">
    <location>
        <position position="258"/>
    </location>
</feature>
<protein>
    <submittedName>
        <fullName evidence="7">Aldehyde dehydrogenase (NAD+)/succinate-semialdehyde dehydrogenase / glutarate-semialdehyde dehydrogenase</fullName>
    </submittedName>
    <submittedName>
        <fullName evidence="6">Aldehyde dehydrogenase (NAD+)/succinate-semialdehyde dehydrogenase/glutarate-semialdehyde dehydrogenase</fullName>
    </submittedName>
</protein>